<dbReference type="Proteomes" id="UP001279734">
    <property type="component" value="Unassembled WGS sequence"/>
</dbReference>
<evidence type="ECO:0000313" key="2">
    <source>
        <dbReference type="EMBL" id="GMH14632.1"/>
    </source>
</evidence>
<keyword evidence="3" id="KW-1185">Reference proteome</keyword>
<comment type="caution">
    <text evidence="2">The sequence shown here is derived from an EMBL/GenBank/DDBJ whole genome shotgun (WGS) entry which is preliminary data.</text>
</comment>
<evidence type="ECO:0000256" key="1">
    <source>
        <dbReference type="SAM" id="Phobius"/>
    </source>
</evidence>
<dbReference type="AlphaFoldDB" id="A0AAD3SPA2"/>
<name>A0AAD3SPA2_NEPGR</name>
<sequence>MLLVLRPVDAEKQSTLMWSWAVMLMLMVFISLHFVCHLYGPAGLPLSLRVQMLERYSVSCDIVSSPTEGWCRCYRCIQEEWRVAVLHTMVASIDRVPYSPFSSYWNLLRCCLSRFSVACGWFGPSCSMCRCCRMLSSWRTRRGVVSVLDLRLMPKMVAFGMLYMIVATARDSDPMPAAADAGSKDVHSVDDGSSHCSLEAPDGAHHVLDNSSCALDQIDGSPVGAPSVSMVMPLRSLHSGWIGEILQWMEFKVCPSMKIPGNIPSLGDGENLCPRKFRLLILESLLALALELSLD</sequence>
<evidence type="ECO:0000313" key="3">
    <source>
        <dbReference type="Proteomes" id="UP001279734"/>
    </source>
</evidence>
<feature type="transmembrane region" description="Helical" evidence="1">
    <location>
        <begin position="20"/>
        <end position="39"/>
    </location>
</feature>
<gene>
    <name evidence="2" type="ORF">Nepgr_016473</name>
</gene>
<dbReference type="EMBL" id="BSYO01000014">
    <property type="protein sequence ID" value="GMH14632.1"/>
    <property type="molecule type" value="Genomic_DNA"/>
</dbReference>
<accession>A0AAD3SPA2</accession>
<keyword evidence="1" id="KW-0812">Transmembrane</keyword>
<keyword evidence="1" id="KW-1133">Transmembrane helix</keyword>
<organism evidence="2 3">
    <name type="scientific">Nepenthes gracilis</name>
    <name type="common">Slender pitcher plant</name>
    <dbReference type="NCBI Taxonomy" id="150966"/>
    <lineage>
        <taxon>Eukaryota</taxon>
        <taxon>Viridiplantae</taxon>
        <taxon>Streptophyta</taxon>
        <taxon>Embryophyta</taxon>
        <taxon>Tracheophyta</taxon>
        <taxon>Spermatophyta</taxon>
        <taxon>Magnoliopsida</taxon>
        <taxon>eudicotyledons</taxon>
        <taxon>Gunneridae</taxon>
        <taxon>Pentapetalae</taxon>
        <taxon>Caryophyllales</taxon>
        <taxon>Nepenthaceae</taxon>
        <taxon>Nepenthes</taxon>
    </lineage>
</organism>
<proteinExistence type="predicted"/>
<reference evidence="2" key="1">
    <citation type="submission" date="2023-05" db="EMBL/GenBank/DDBJ databases">
        <title>Nepenthes gracilis genome sequencing.</title>
        <authorList>
            <person name="Fukushima K."/>
        </authorList>
    </citation>
    <scope>NUCLEOTIDE SEQUENCE</scope>
    <source>
        <strain evidence="2">SING2019-196</strain>
    </source>
</reference>
<keyword evidence="1" id="KW-0472">Membrane</keyword>
<protein>
    <submittedName>
        <fullName evidence="2">Uncharacterized protein</fullName>
    </submittedName>
</protein>